<dbReference type="HOGENOM" id="CLU_037566_0_0_1"/>
<dbReference type="Proteomes" id="UP000032141">
    <property type="component" value="Chromosome C2"/>
</dbReference>
<name>A0A0D3AL44_BRAOL</name>
<proteinExistence type="predicted"/>
<dbReference type="EnsemblPlants" id="Bo2g028180.1">
    <property type="protein sequence ID" value="Bo2g028180.1"/>
    <property type="gene ID" value="Bo2g028180"/>
</dbReference>
<reference evidence="2 3" key="1">
    <citation type="journal article" date="2014" name="Genome Biol.">
        <title>Transcriptome and methylome profiling reveals relics of genome dominance in the mesopolyploid Brassica oleracea.</title>
        <authorList>
            <person name="Parkin I.A."/>
            <person name="Koh C."/>
            <person name="Tang H."/>
            <person name="Robinson S.J."/>
            <person name="Kagale S."/>
            <person name="Clarke W.E."/>
            <person name="Town C.D."/>
            <person name="Nixon J."/>
            <person name="Krishnakumar V."/>
            <person name="Bidwell S.L."/>
            <person name="Denoeud F."/>
            <person name="Belcram H."/>
            <person name="Links M.G."/>
            <person name="Just J."/>
            <person name="Clarke C."/>
            <person name="Bender T."/>
            <person name="Huebert T."/>
            <person name="Mason A.S."/>
            <person name="Pires J.C."/>
            <person name="Barker G."/>
            <person name="Moore J."/>
            <person name="Walley P.G."/>
            <person name="Manoli S."/>
            <person name="Batley J."/>
            <person name="Edwards D."/>
            <person name="Nelson M.N."/>
            <person name="Wang X."/>
            <person name="Paterson A.H."/>
            <person name="King G."/>
            <person name="Bancroft I."/>
            <person name="Chalhoub B."/>
            <person name="Sharpe A.G."/>
        </authorList>
    </citation>
    <scope>NUCLEOTIDE SEQUENCE</scope>
    <source>
        <strain evidence="2 3">cv. TO1000</strain>
    </source>
</reference>
<accession>A0A0D3AL44</accession>
<protein>
    <submittedName>
        <fullName evidence="2">Uncharacterized protein</fullName>
    </submittedName>
</protein>
<evidence type="ECO:0000256" key="1">
    <source>
        <dbReference type="SAM" id="MobiDB-lite"/>
    </source>
</evidence>
<dbReference type="AlphaFoldDB" id="A0A0D3AL44"/>
<evidence type="ECO:0000313" key="2">
    <source>
        <dbReference type="EnsemblPlants" id="Bo2g028180.1"/>
    </source>
</evidence>
<evidence type="ECO:0000313" key="3">
    <source>
        <dbReference type="Proteomes" id="UP000032141"/>
    </source>
</evidence>
<keyword evidence="3" id="KW-1185">Reference proteome</keyword>
<organism evidence="2 3">
    <name type="scientific">Brassica oleracea var. oleracea</name>
    <dbReference type="NCBI Taxonomy" id="109376"/>
    <lineage>
        <taxon>Eukaryota</taxon>
        <taxon>Viridiplantae</taxon>
        <taxon>Streptophyta</taxon>
        <taxon>Embryophyta</taxon>
        <taxon>Tracheophyta</taxon>
        <taxon>Spermatophyta</taxon>
        <taxon>Magnoliopsida</taxon>
        <taxon>eudicotyledons</taxon>
        <taxon>Gunneridae</taxon>
        <taxon>Pentapetalae</taxon>
        <taxon>rosids</taxon>
        <taxon>malvids</taxon>
        <taxon>Brassicales</taxon>
        <taxon>Brassicaceae</taxon>
        <taxon>Brassiceae</taxon>
        <taxon>Brassica</taxon>
    </lineage>
</organism>
<sequence length="309" mass="33798">MSEKEDSGRVKAQGDNYQYYDREGNVYKDHQADRLNEYATLLIMGDERGSDGAKLLSPLTMKMTEQDTVMLLTGSWETLGIHAKNVSIKLSYQYPSWMQIDDGDGSTPQYISDDDAVEAFIQMRRKIEEVNLFITISEHIDGMTTGKTRPPFANVTDQALILNEAEIDNASDGVLEDAWLDFAMSETPLTCPQQKNDGGGGVPSPETSTNNGVGGGNGESSRAVRRRLFEDPMEPNNAAVGRDGQTETEADPIEAPTTAGPSGVAQQSSLYTWTRFQDSLHDLLNDESTEPVLFARDAAPVIDSSDVDG</sequence>
<dbReference type="Gramene" id="Bo2g028180.1">
    <property type="protein sequence ID" value="Bo2g028180.1"/>
    <property type="gene ID" value="Bo2g028180"/>
</dbReference>
<feature type="region of interest" description="Disordered" evidence="1">
    <location>
        <begin position="189"/>
        <end position="267"/>
    </location>
</feature>
<reference evidence="2" key="2">
    <citation type="submission" date="2015-03" db="UniProtKB">
        <authorList>
            <consortium name="EnsemblPlants"/>
        </authorList>
    </citation>
    <scope>IDENTIFICATION</scope>
</reference>
<dbReference type="OMA" id="WLDFAMS"/>